<organism evidence="2 3">
    <name type="scientific">Caerostris extrusa</name>
    <name type="common">Bark spider</name>
    <name type="synonym">Caerostris bankana</name>
    <dbReference type="NCBI Taxonomy" id="172846"/>
    <lineage>
        <taxon>Eukaryota</taxon>
        <taxon>Metazoa</taxon>
        <taxon>Ecdysozoa</taxon>
        <taxon>Arthropoda</taxon>
        <taxon>Chelicerata</taxon>
        <taxon>Arachnida</taxon>
        <taxon>Araneae</taxon>
        <taxon>Araneomorphae</taxon>
        <taxon>Entelegynae</taxon>
        <taxon>Araneoidea</taxon>
        <taxon>Araneidae</taxon>
        <taxon>Caerostris</taxon>
    </lineage>
</organism>
<accession>A0AAV4N073</accession>
<feature type="region of interest" description="Disordered" evidence="1">
    <location>
        <begin position="1"/>
        <end position="24"/>
    </location>
</feature>
<dbReference type="AlphaFoldDB" id="A0AAV4N073"/>
<evidence type="ECO:0000313" key="3">
    <source>
        <dbReference type="Proteomes" id="UP001054945"/>
    </source>
</evidence>
<keyword evidence="3" id="KW-1185">Reference proteome</keyword>
<evidence type="ECO:0000256" key="1">
    <source>
        <dbReference type="SAM" id="MobiDB-lite"/>
    </source>
</evidence>
<dbReference type="Proteomes" id="UP001054945">
    <property type="component" value="Unassembled WGS sequence"/>
</dbReference>
<comment type="caution">
    <text evidence="2">The sequence shown here is derived from an EMBL/GenBank/DDBJ whole genome shotgun (WGS) entry which is preliminary data.</text>
</comment>
<protein>
    <submittedName>
        <fullName evidence="2">Uncharacterized protein</fullName>
    </submittedName>
</protein>
<gene>
    <name evidence="2" type="ORF">CEXT_650061</name>
</gene>
<reference evidence="2 3" key="1">
    <citation type="submission" date="2021-06" db="EMBL/GenBank/DDBJ databases">
        <title>Caerostris extrusa draft genome.</title>
        <authorList>
            <person name="Kono N."/>
            <person name="Arakawa K."/>
        </authorList>
    </citation>
    <scope>NUCLEOTIDE SEQUENCE [LARGE SCALE GENOMIC DNA]</scope>
</reference>
<evidence type="ECO:0000313" key="2">
    <source>
        <dbReference type="EMBL" id="GIX77360.1"/>
    </source>
</evidence>
<proteinExistence type="predicted"/>
<dbReference type="EMBL" id="BPLR01020325">
    <property type="protein sequence ID" value="GIX77360.1"/>
    <property type="molecule type" value="Genomic_DNA"/>
</dbReference>
<name>A0AAV4N073_CAEEX</name>
<sequence>MVVSGSLKSPGRLRRSEPVQVGNGADKNSLVAHLWDSVPAFDIYIRPGLVAWSCNPASVEVETVGRLVVESSVLCNSMSIERPP</sequence>